<dbReference type="Gene3D" id="1.10.357.10">
    <property type="entry name" value="Tetracycline Repressor, domain 2"/>
    <property type="match status" value="1"/>
</dbReference>
<dbReference type="GO" id="GO:0000976">
    <property type="term" value="F:transcription cis-regulatory region binding"/>
    <property type="evidence" value="ECO:0007669"/>
    <property type="project" value="TreeGrafter"/>
</dbReference>
<dbReference type="Gene3D" id="1.10.10.60">
    <property type="entry name" value="Homeodomain-like"/>
    <property type="match status" value="1"/>
</dbReference>
<dbReference type="InterPro" id="IPR039538">
    <property type="entry name" value="BetI_C"/>
</dbReference>
<evidence type="ECO:0000256" key="5">
    <source>
        <dbReference type="PROSITE-ProRule" id="PRU00335"/>
    </source>
</evidence>
<dbReference type="GO" id="GO:0003700">
    <property type="term" value="F:DNA-binding transcription factor activity"/>
    <property type="evidence" value="ECO:0007669"/>
    <property type="project" value="TreeGrafter"/>
</dbReference>
<dbReference type="RefSeq" id="WP_184818778.1">
    <property type="nucleotide sequence ID" value="NZ_JACHMM010000001.1"/>
</dbReference>
<keyword evidence="2" id="KW-0805">Transcription regulation</keyword>
<dbReference type="Proteomes" id="UP000542813">
    <property type="component" value="Unassembled WGS sequence"/>
</dbReference>
<dbReference type="PRINTS" id="PR00455">
    <property type="entry name" value="HTHTETR"/>
</dbReference>
<evidence type="ECO:0000256" key="2">
    <source>
        <dbReference type="ARBA" id="ARBA00023015"/>
    </source>
</evidence>
<dbReference type="PANTHER" id="PTHR30055">
    <property type="entry name" value="HTH-TYPE TRANSCRIPTIONAL REGULATOR RUTR"/>
    <property type="match status" value="1"/>
</dbReference>
<dbReference type="InterPro" id="IPR009057">
    <property type="entry name" value="Homeodomain-like_sf"/>
</dbReference>
<dbReference type="InterPro" id="IPR050109">
    <property type="entry name" value="HTH-type_TetR-like_transc_reg"/>
</dbReference>
<sequence length="186" mass="20132">MGHREDLLEGAKRLLATKGYAHITARDLVAESETNLASIGYHFGSKEALLNAAVIDSFNDWDEEIERAIDARPGDAPADRLEAFLDGVIRGVTGNRALAMASVQAFAQFEYAPELRDQLAATYDQARREVAAVLLERDDLDDDTARRVGSLALAVINGLVLQWLIDPERAPSAADLAAALRTIASS</sequence>
<dbReference type="PROSITE" id="PS50977">
    <property type="entry name" value="HTH_TETR_2"/>
    <property type="match status" value="1"/>
</dbReference>
<organism evidence="8 9">
    <name type="scientific">Jiangella mangrovi</name>
    <dbReference type="NCBI Taxonomy" id="1524084"/>
    <lineage>
        <taxon>Bacteria</taxon>
        <taxon>Bacillati</taxon>
        <taxon>Actinomycetota</taxon>
        <taxon>Actinomycetes</taxon>
        <taxon>Jiangellales</taxon>
        <taxon>Jiangellaceae</taxon>
        <taxon>Jiangella</taxon>
    </lineage>
</organism>
<evidence type="ECO:0000259" key="7">
    <source>
        <dbReference type="PROSITE" id="PS50977"/>
    </source>
</evidence>
<proteinExistence type="predicted"/>
<feature type="domain" description="HTH tetR-type" evidence="7">
    <location>
        <begin position="1"/>
        <end position="61"/>
    </location>
</feature>
<evidence type="ECO:0000256" key="1">
    <source>
        <dbReference type="ARBA" id="ARBA00022491"/>
    </source>
</evidence>
<reference evidence="8 9" key="1">
    <citation type="submission" date="2020-08" db="EMBL/GenBank/DDBJ databases">
        <title>Sequencing the genomes of 1000 actinobacteria strains.</title>
        <authorList>
            <person name="Klenk H.-P."/>
        </authorList>
    </citation>
    <scope>NUCLEOTIDE SEQUENCE [LARGE SCALE GENOMIC DNA]</scope>
    <source>
        <strain evidence="8 9">DSM 102122</strain>
    </source>
</reference>
<accession>A0A7W9LJA4</accession>
<keyword evidence="4" id="KW-0804">Transcription</keyword>
<keyword evidence="3 5" id="KW-0238">DNA-binding</keyword>
<evidence type="ECO:0000256" key="6">
    <source>
        <dbReference type="SAM" id="Coils"/>
    </source>
</evidence>
<keyword evidence="1" id="KW-0678">Repressor</keyword>
<name>A0A7W9LJA4_9ACTN</name>
<dbReference type="SUPFAM" id="SSF46689">
    <property type="entry name" value="Homeodomain-like"/>
    <property type="match status" value="1"/>
</dbReference>
<evidence type="ECO:0000256" key="4">
    <source>
        <dbReference type="ARBA" id="ARBA00023163"/>
    </source>
</evidence>
<dbReference type="AlphaFoldDB" id="A0A7W9LJA4"/>
<dbReference type="Pfam" id="PF13977">
    <property type="entry name" value="TetR_C_6"/>
    <property type="match status" value="1"/>
</dbReference>
<protein>
    <submittedName>
        <fullName evidence="8">AcrR family transcriptional regulator</fullName>
    </submittedName>
</protein>
<keyword evidence="9" id="KW-1185">Reference proteome</keyword>
<comment type="caution">
    <text evidence="8">The sequence shown here is derived from an EMBL/GenBank/DDBJ whole genome shotgun (WGS) entry which is preliminary data.</text>
</comment>
<dbReference type="InterPro" id="IPR036271">
    <property type="entry name" value="Tet_transcr_reg_TetR-rel_C_sf"/>
</dbReference>
<gene>
    <name evidence="8" type="ORF">HD601_000364</name>
</gene>
<dbReference type="InterPro" id="IPR001647">
    <property type="entry name" value="HTH_TetR"/>
</dbReference>
<dbReference type="EMBL" id="JACHMM010000001">
    <property type="protein sequence ID" value="MBB5785789.1"/>
    <property type="molecule type" value="Genomic_DNA"/>
</dbReference>
<keyword evidence="6" id="KW-0175">Coiled coil</keyword>
<dbReference type="PANTHER" id="PTHR30055:SF219">
    <property type="entry name" value="TRANSCRIPTIONAL REGULATORY PROTEIN"/>
    <property type="match status" value="1"/>
</dbReference>
<evidence type="ECO:0000313" key="9">
    <source>
        <dbReference type="Proteomes" id="UP000542813"/>
    </source>
</evidence>
<evidence type="ECO:0000256" key="3">
    <source>
        <dbReference type="ARBA" id="ARBA00023125"/>
    </source>
</evidence>
<feature type="coiled-coil region" evidence="6">
    <location>
        <begin position="116"/>
        <end position="143"/>
    </location>
</feature>
<dbReference type="Pfam" id="PF00440">
    <property type="entry name" value="TetR_N"/>
    <property type="match status" value="1"/>
</dbReference>
<dbReference type="SUPFAM" id="SSF48498">
    <property type="entry name" value="Tetracyclin repressor-like, C-terminal domain"/>
    <property type="match status" value="1"/>
</dbReference>
<evidence type="ECO:0000313" key="8">
    <source>
        <dbReference type="EMBL" id="MBB5785789.1"/>
    </source>
</evidence>
<feature type="DNA-binding region" description="H-T-H motif" evidence="5">
    <location>
        <begin position="24"/>
        <end position="43"/>
    </location>
</feature>